<reference evidence="3 4" key="1">
    <citation type="journal article" date="2010" name="Stand. Genomic Sci.">
        <title>Complete genome sequence of Archaeoglobus profundus type strain (AV18).</title>
        <authorList>
            <person name="von Jan M."/>
            <person name="Lapidus A."/>
            <person name="Del Rio T.G."/>
            <person name="Copeland A."/>
            <person name="Tice H."/>
            <person name="Cheng J.F."/>
            <person name="Lucas S."/>
            <person name="Chen F."/>
            <person name="Nolan M."/>
            <person name="Goodwin L."/>
            <person name="Han C."/>
            <person name="Pitluck S."/>
            <person name="Liolios K."/>
            <person name="Ivanova N."/>
            <person name="Mavromatis K."/>
            <person name="Ovchinnikova G."/>
            <person name="Chertkov O."/>
            <person name="Pati A."/>
            <person name="Chen A."/>
            <person name="Palaniappan K."/>
            <person name="Land M."/>
            <person name="Hauser L."/>
            <person name="Chang Y.J."/>
            <person name="Jeffries C.D."/>
            <person name="Saunders E."/>
            <person name="Brettin T."/>
            <person name="Detter J.C."/>
            <person name="Chain P."/>
            <person name="Eichinger K."/>
            <person name="Huber H."/>
            <person name="Spring S."/>
            <person name="Rohde M."/>
            <person name="Goker M."/>
            <person name="Wirth R."/>
            <person name="Woyke T."/>
            <person name="Bristow J."/>
            <person name="Eisen J.A."/>
            <person name="Markowitz V."/>
            <person name="Hugenholtz P."/>
            <person name="Kyrpides N.C."/>
            <person name="Klenk H.P."/>
        </authorList>
    </citation>
    <scope>NUCLEOTIDE SEQUENCE [LARGE SCALE GENOMIC DNA]</scope>
    <source>
        <strain evidence="4">DSM 5631 / JCM 9629 / NBRC 100127 / Av18</strain>
    </source>
</reference>
<dbReference type="RefSeq" id="WP_012939910.1">
    <property type="nucleotide sequence ID" value="NC_013741.1"/>
</dbReference>
<dbReference type="Gene3D" id="3.30.70.3250">
    <property type="entry name" value="Ribonuclease P, Pop5 subunit"/>
    <property type="match status" value="1"/>
</dbReference>
<name>D2RGZ9_ARCPA</name>
<dbReference type="HAMAP" id="MF_00755">
    <property type="entry name" value="RNase_P_2"/>
    <property type="match status" value="1"/>
</dbReference>
<dbReference type="SUPFAM" id="SSF160350">
    <property type="entry name" value="Rnp2-like"/>
    <property type="match status" value="1"/>
</dbReference>
<evidence type="ECO:0000256" key="2">
    <source>
        <dbReference type="HAMAP-Rule" id="MF_00755"/>
    </source>
</evidence>
<dbReference type="GO" id="GO:0001682">
    <property type="term" value="P:tRNA 5'-leader removal"/>
    <property type="evidence" value="ECO:0007669"/>
    <property type="project" value="UniProtKB-UniRule"/>
</dbReference>
<dbReference type="InterPro" id="IPR038085">
    <property type="entry name" value="Rnp2-like_sf"/>
</dbReference>
<dbReference type="STRING" id="572546.Arcpr_0508"/>
<dbReference type="GeneID" id="8739167"/>
<keyword evidence="2" id="KW-0540">Nuclease</keyword>
<dbReference type="eggNOG" id="arCOG01365">
    <property type="taxonomic scope" value="Archaea"/>
</dbReference>
<dbReference type="HOGENOM" id="CLU_137733_1_0_2"/>
<evidence type="ECO:0000313" key="4">
    <source>
        <dbReference type="Proteomes" id="UP000001901"/>
    </source>
</evidence>
<dbReference type="GO" id="GO:0004526">
    <property type="term" value="F:ribonuclease P activity"/>
    <property type="evidence" value="ECO:0007669"/>
    <property type="project" value="UniProtKB-UniRule"/>
</dbReference>
<dbReference type="InterPro" id="IPR002759">
    <property type="entry name" value="Pop5/Rpp14/Rnp2-like"/>
</dbReference>
<comment type="catalytic activity">
    <reaction evidence="2">
        <text>Endonucleolytic cleavage of RNA, removing 5'-extranucleotides from tRNA precursor.</text>
        <dbReference type="EC" id="3.1.26.5"/>
    </reaction>
</comment>
<evidence type="ECO:0000313" key="3">
    <source>
        <dbReference type="EMBL" id="ADB57574.1"/>
    </source>
</evidence>
<evidence type="ECO:0000256" key="1">
    <source>
        <dbReference type="ARBA" id="ARBA00022694"/>
    </source>
</evidence>
<dbReference type="KEGG" id="apo:Arcpr_0508"/>
<protein>
    <recommendedName>
        <fullName evidence="2">Ribonuclease P protein component 2</fullName>
        <shortName evidence="2">RNase P component 2</shortName>
        <ecNumber evidence="2">3.1.26.5</ecNumber>
    </recommendedName>
    <alternativeName>
        <fullName evidence="2">Pop5</fullName>
    </alternativeName>
</protein>
<comment type="function">
    <text evidence="2">Part of ribonuclease P, a protein complex that generates mature tRNA molecules by cleaving their 5'-ends.</text>
</comment>
<comment type="subunit">
    <text evidence="2">Consists of a catalytic RNA component and at least 4-5 protein subunits.</text>
</comment>
<organism evidence="3 4">
    <name type="scientific">Archaeoglobus profundus (strain DSM 5631 / JCM 9629 / NBRC 100127 / Av18)</name>
    <dbReference type="NCBI Taxonomy" id="572546"/>
    <lineage>
        <taxon>Archaea</taxon>
        <taxon>Methanobacteriati</taxon>
        <taxon>Methanobacteriota</taxon>
        <taxon>Archaeoglobi</taxon>
        <taxon>Archaeoglobales</taxon>
        <taxon>Archaeoglobaceae</taxon>
        <taxon>Archaeoglobus</taxon>
    </lineage>
</organism>
<comment type="similarity">
    <text evidence="2">Belongs to the eukaryotic/archaeal RNase P protein component 2 family.</text>
</comment>
<dbReference type="Proteomes" id="UP000001901">
    <property type="component" value="Chromosome"/>
</dbReference>
<dbReference type="GO" id="GO:0005737">
    <property type="term" value="C:cytoplasm"/>
    <property type="evidence" value="ECO:0007669"/>
    <property type="project" value="UniProtKB-SubCell"/>
</dbReference>
<keyword evidence="4" id="KW-1185">Reference proteome</keyword>
<proteinExistence type="inferred from homology"/>
<dbReference type="AlphaFoldDB" id="D2RGZ9"/>
<dbReference type="PaxDb" id="572546-Arcpr_0508"/>
<dbReference type="Pfam" id="PF01900">
    <property type="entry name" value="RNase_P_Rpp14"/>
    <property type="match status" value="1"/>
</dbReference>
<keyword evidence="2" id="KW-0378">Hydrolase</keyword>
<dbReference type="EMBL" id="CP001857">
    <property type="protein sequence ID" value="ADB57574.1"/>
    <property type="molecule type" value="Genomic_DNA"/>
</dbReference>
<comment type="subcellular location">
    <subcellularLocation>
        <location evidence="2">Cytoplasm</location>
    </subcellularLocation>
</comment>
<dbReference type="PANTHER" id="PTHR15441:SF2">
    <property type="entry name" value="RIBONUCLEASE P_MRP PROTEIN SUBUNIT POP5"/>
    <property type="match status" value="1"/>
</dbReference>
<gene>
    <name evidence="2" type="primary">rnp2</name>
    <name evidence="3" type="ordered locus">Arcpr_0508</name>
</gene>
<keyword evidence="1 2" id="KW-0819">tRNA processing</keyword>
<sequence>MRLKNEGCITIDGIQTHLKGLPPALRRKKRYIAFEVYSDGDIDGNRLFRAISETMLSLFGELKFLGLELKHFDGKRGILKCYREALKDVKFGLNLVDRVDERRIAIRILGVSGTIKSCMRKFLRR</sequence>
<dbReference type="GO" id="GO:0030677">
    <property type="term" value="C:ribonuclease P complex"/>
    <property type="evidence" value="ECO:0007669"/>
    <property type="project" value="UniProtKB-UniRule"/>
</dbReference>
<keyword evidence="2" id="KW-0255">Endonuclease</keyword>
<keyword evidence="2" id="KW-0963">Cytoplasm</keyword>
<dbReference type="PANTHER" id="PTHR15441">
    <property type="entry name" value="RIBONUCLEASE P PROTEIN SUBUNIT P14"/>
    <property type="match status" value="1"/>
</dbReference>
<dbReference type="EC" id="3.1.26.5" evidence="2"/>
<accession>D2RGZ9</accession>